<accession>A0A087HNI7</accession>
<dbReference type="GO" id="GO:0003689">
    <property type="term" value="F:DNA clamp loader activity"/>
    <property type="evidence" value="ECO:0007669"/>
    <property type="project" value="TreeGrafter"/>
</dbReference>
<dbReference type="SUPFAM" id="SSF52540">
    <property type="entry name" value="P-loop containing nucleoside triphosphate hydrolases"/>
    <property type="match status" value="1"/>
</dbReference>
<dbReference type="InterPro" id="IPR050238">
    <property type="entry name" value="DNA_Rep/Repair_Clamp_Loader"/>
</dbReference>
<dbReference type="GO" id="GO:0006281">
    <property type="term" value="P:DNA repair"/>
    <property type="evidence" value="ECO:0007669"/>
    <property type="project" value="TreeGrafter"/>
</dbReference>
<evidence type="ECO:0000313" key="1">
    <source>
        <dbReference type="EMBL" id="KFK43689.1"/>
    </source>
</evidence>
<dbReference type="PANTHER" id="PTHR11669:SF67">
    <property type="entry name" value="PROTEIN STICHEL-LIKE 1"/>
    <property type="match status" value="1"/>
</dbReference>
<dbReference type="EMBL" id="CM002869">
    <property type="protein sequence ID" value="KFK43689.1"/>
    <property type="molecule type" value="Genomic_DNA"/>
</dbReference>
<reference evidence="2" key="1">
    <citation type="journal article" date="2015" name="Nat. Plants">
        <title>Genome expansion of Arabis alpina linked with retrotransposition and reduced symmetric DNA methylation.</title>
        <authorList>
            <person name="Willing E.M."/>
            <person name="Rawat V."/>
            <person name="Mandakova T."/>
            <person name="Maumus F."/>
            <person name="James G.V."/>
            <person name="Nordstroem K.J."/>
            <person name="Becker C."/>
            <person name="Warthmann N."/>
            <person name="Chica C."/>
            <person name="Szarzynska B."/>
            <person name="Zytnicki M."/>
            <person name="Albani M.C."/>
            <person name="Kiefer C."/>
            <person name="Bergonzi S."/>
            <person name="Castaings L."/>
            <person name="Mateos J.L."/>
            <person name="Berns M.C."/>
            <person name="Bujdoso N."/>
            <person name="Piofczyk T."/>
            <person name="de Lorenzo L."/>
            <person name="Barrero-Sicilia C."/>
            <person name="Mateos I."/>
            <person name="Piednoel M."/>
            <person name="Hagmann J."/>
            <person name="Chen-Min-Tao R."/>
            <person name="Iglesias-Fernandez R."/>
            <person name="Schuster S.C."/>
            <person name="Alonso-Blanco C."/>
            <person name="Roudier F."/>
            <person name="Carbonero P."/>
            <person name="Paz-Ares J."/>
            <person name="Davis S.J."/>
            <person name="Pecinka A."/>
            <person name="Quesneville H."/>
            <person name="Colot V."/>
            <person name="Lysak M.A."/>
            <person name="Weigel D."/>
            <person name="Coupland G."/>
            <person name="Schneeberger K."/>
        </authorList>
    </citation>
    <scope>NUCLEOTIDE SEQUENCE [LARGE SCALE GENOMIC DNA]</scope>
    <source>
        <strain evidence="2">cv. Pajares</strain>
    </source>
</reference>
<dbReference type="InterPro" id="IPR027417">
    <property type="entry name" value="P-loop_NTPase"/>
</dbReference>
<organism evidence="1 2">
    <name type="scientific">Arabis alpina</name>
    <name type="common">Alpine rock-cress</name>
    <dbReference type="NCBI Taxonomy" id="50452"/>
    <lineage>
        <taxon>Eukaryota</taxon>
        <taxon>Viridiplantae</taxon>
        <taxon>Streptophyta</taxon>
        <taxon>Embryophyta</taxon>
        <taxon>Tracheophyta</taxon>
        <taxon>Spermatophyta</taxon>
        <taxon>Magnoliopsida</taxon>
        <taxon>eudicotyledons</taxon>
        <taxon>Gunneridae</taxon>
        <taxon>Pentapetalae</taxon>
        <taxon>rosids</taxon>
        <taxon>malvids</taxon>
        <taxon>Brassicales</taxon>
        <taxon>Brassicaceae</taxon>
        <taxon>Arabideae</taxon>
        <taxon>Arabis</taxon>
    </lineage>
</organism>
<dbReference type="Proteomes" id="UP000029120">
    <property type="component" value="Chromosome 1"/>
</dbReference>
<keyword evidence="2" id="KW-1185">Reference proteome</keyword>
<sequence length="222" mass="24711">MGVLPLLKYGGGSRGGSSIGIGYSDDDLSTDFGEIDLEAQSRFDSRRWSNSCRSQAGLKAVDGEEEEEEGSTPENIHSLSQKYKPMFFDELIGQSIVVQSLVNAVKRGRIAHVYLFQGPRGTGKTSTARIFSAALNCNVATEEMKPCGYCKECSDFMLGKSRDLLELDAGKKNGAEKVWGKVEIYWNLMLVRRMELRKFDIFEKTVDFGSSEFTKIQGLCDR</sequence>
<dbReference type="GO" id="GO:0005663">
    <property type="term" value="C:DNA replication factor C complex"/>
    <property type="evidence" value="ECO:0007669"/>
    <property type="project" value="TreeGrafter"/>
</dbReference>
<dbReference type="AlphaFoldDB" id="A0A087HNI7"/>
<dbReference type="Gramene" id="KFK43689">
    <property type="protein sequence ID" value="KFK43689"/>
    <property type="gene ID" value="AALP_AA1G160400"/>
</dbReference>
<dbReference type="Pfam" id="PF13177">
    <property type="entry name" value="DNA_pol3_delta2"/>
    <property type="match status" value="1"/>
</dbReference>
<dbReference type="eggNOG" id="KOG0989">
    <property type="taxonomic scope" value="Eukaryota"/>
</dbReference>
<protein>
    <recommendedName>
        <fullName evidence="3">DNA polymerase III gamma subunit domain-containing protein</fullName>
    </recommendedName>
</protein>
<evidence type="ECO:0008006" key="3">
    <source>
        <dbReference type="Google" id="ProtNLM"/>
    </source>
</evidence>
<dbReference type="PANTHER" id="PTHR11669">
    <property type="entry name" value="REPLICATION FACTOR C / DNA POLYMERASE III GAMMA-TAU SUBUNIT"/>
    <property type="match status" value="1"/>
</dbReference>
<dbReference type="GO" id="GO:0006261">
    <property type="term" value="P:DNA-templated DNA replication"/>
    <property type="evidence" value="ECO:0007669"/>
    <property type="project" value="TreeGrafter"/>
</dbReference>
<evidence type="ECO:0000313" key="2">
    <source>
        <dbReference type="Proteomes" id="UP000029120"/>
    </source>
</evidence>
<name>A0A087HNI7_ARAAL</name>
<dbReference type="OrthoDB" id="1911163at2759"/>
<gene>
    <name evidence="1" type="ordered locus">AALP_Aa1g160400</name>
</gene>
<proteinExistence type="predicted"/>
<dbReference type="Gene3D" id="3.40.50.300">
    <property type="entry name" value="P-loop containing nucleotide triphosphate hydrolases"/>
    <property type="match status" value="1"/>
</dbReference>